<dbReference type="EMBL" id="CAJNOL010000460">
    <property type="protein sequence ID" value="CAF1074968.1"/>
    <property type="molecule type" value="Genomic_DNA"/>
</dbReference>
<comment type="subunit">
    <text evidence="12">Component of the TIM23 complex.</text>
</comment>
<evidence type="ECO:0000256" key="5">
    <source>
        <dbReference type="ARBA" id="ARBA00022792"/>
    </source>
</evidence>
<evidence type="ECO:0000256" key="13">
    <source>
        <dbReference type="SAM" id="MobiDB-lite"/>
    </source>
</evidence>
<evidence type="ECO:0000313" key="16">
    <source>
        <dbReference type="EMBL" id="CAF1074968.1"/>
    </source>
</evidence>
<evidence type="ECO:0000259" key="14">
    <source>
        <dbReference type="PROSITE" id="PS50969"/>
    </source>
</evidence>
<keyword evidence="9 12" id="KW-0811">Translocation</keyword>
<comment type="similarity">
    <text evidence="2 12">Belongs to the TIM50 family.</text>
</comment>
<dbReference type="Proteomes" id="UP000663870">
    <property type="component" value="Unassembled WGS sequence"/>
</dbReference>
<keyword evidence="6 12" id="KW-0653">Protein transport</keyword>
<evidence type="ECO:0000313" key="15">
    <source>
        <dbReference type="EMBL" id="CAF0894557.1"/>
    </source>
</evidence>
<feature type="compositionally biased region" description="Low complexity" evidence="13">
    <location>
        <begin position="62"/>
        <end position="76"/>
    </location>
</feature>
<comment type="subcellular location">
    <subcellularLocation>
        <location evidence="1 12">Mitochondrion inner membrane</location>
        <topology evidence="1 12">Single-pass membrane protein</topology>
    </subcellularLocation>
</comment>
<evidence type="ECO:0000256" key="3">
    <source>
        <dbReference type="ARBA" id="ARBA00022448"/>
    </source>
</evidence>
<dbReference type="PANTHER" id="PTHR12210">
    <property type="entry name" value="DULLARD PROTEIN PHOSPHATASE"/>
    <property type="match status" value="1"/>
</dbReference>
<reference evidence="15" key="1">
    <citation type="submission" date="2021-02" db="EMBL/GenBank/DDBJ databases">
        <authorList>
            <person name="Nowell W R."/>
        </authorList>
    </citation>
    <scope>NUCLEOTIDE SEQUENCE</scope>
</reference>
<evidence type="ECO:0000256" key="2">
    <source>
        <dbReference type="ARBA" id="ARBA00006344"/>
    </source>
</evidence>
<dbReference type="Pfam" id="PF03031">
    <property type="entry name" value="NIF"/>
    <property type="match status" value="1"/>
</dbReference>
<evidence type="ECO:0000256" key="11">
    <source>
        <dbReference type="ARBA" id="ARBA00023136"/>
    </source>
</evidence>
<keyword evidence="4 12" id="KW-0812">Transmembrane</keyword>
<dbReference type="SMART" id="SM00577">
    <property type="entry name" value="CPDc"/>
    <property type="match status" value="1"/>
</dbReference>
<dbReference type="Proteomes" id="UP000663854">
    <property type="component" value="Unassembled WGS sequence"/>
</dbReference>
<evidence type="ECO:0000313" key="18">
    <source>
        <dbReference type="Proteomes" id="UP000663870"/>
    </source>
</evidence>
<accession>A0A813Z5E6</accession>
<dbReference type="GO" id="GO:0005744">
    <property type="term" value="C:TIM23 mitochondrial import inner membrane translocase complex"/>
    <property type="evidence" value="ECO:0007669"/>
    <property type="project" value="UniProtKB-UniRule"/>
</dbReference>
<dbReference type="InterPro" id="IPR050365">
    <property type="entry name" value="TIM50"/>
</dbReference>
<dbReference type="AlphaFoldDB" id="A0A813Z5E6"/>
<dbReference type="FunFam" id="3.40.50.1000:FF:000019">
    <property type="entry name" value="Mitochondrial import inner membrane translocase subunit TIM50"/>
    <property type="match status" value="1"/>
</dbReference>
<evidence type="ECO:0000256" key="4">
    <source>
        <dbReference type="ARBA" id="ARBA00022692"/>
    </source>
</evidence>
<gene>
    <name evidence="16" type="ORF">JXQ802_LOCUS17886</name>
    <name evidence="15" type="ORF">PYM288_LOCUS9199</name>
</gene>
<protein>
    <recommendedName>
        <fullName evidence="12">Mitochondrial import inner membrane translocase subunit TIM50</fullName>
    </recommendedName>
</protein>
<comment type="function">
    <text evidence="12">Essential component of the TIM23 complex, a complex that mediates the translocation of transit peptide-containing proteins across the mitochondrial inner membrane.</text>
</comment>
<evidence type="ECO:0000256" key="6">
    <source>
        <dbReference type="ARBA" id="ARBA00022927"/>
    </source>
</evidence>
<dbReference type="GO" id="GO:0015031">
    <property type="term" value="P:protein transport"/>
    <property type="evidence" value="ECO:0007669"/>
    <property type="project" value="UniProtKB-KW"/>
</dbReference>
<name>A0A813Z5E6_9BILA</name>
<keyword evidence="8 12" id="KW-1133">Transmembrane helix</keyword>
<evidence type="ECO:0000313" key="17">
    <source>
        <dbReference type="Proteomes" id="UP000663854"/>
    </source>
</evidence>
<evidence type="ECO:0000256" key="8">
    <source>
        <dbReference type="ARBA" id="ARBA00022989"/>
    </source>
</evidence>
<feature type="region of interest" description="Disordered" evidence="13">
    <location>
        <begin position="46"/>
        <end position="109"/>
    </location>
</feature>
<feature type="transmembrane region" description="Helical" evidence="12">
    <location>
        <begin position="123"/>
        <end position="145"/>
    </location>
</feature>
<evidence type="ECO:0000256" key="10">
    <source>
        <dbReference type="ARBA" id="ARBA00023128"/>
    </source>
</evidence>
<dbReference type="EMBL" id="CAJNOH010000130">
    <property type="protein sequence ID" value="CAF0894557.1"/>
    <property type="molecule type" value="Genomic_DNA"/>
</dbReference>
<evidence type="ECO:0000256" key="9">
    <source>
        <dbReference type="ARBA" id="ARBA00023010"/>
    </source>
</evidence>
<keyword evidence="10 12" id="KW-0496">Mitochondrion</keyword>
<feature type="domain" description="FCP1 homology" evidence="14">
    <location>
        <begin position="199"/>
        <end position="344"/>
    </location>
</feature>
<evidence type="ECO:0000256" key="1">
    <source>
        <dbReference type="ARBA" id="ARBA00004434"/>
    </source>
</evidence>
<dbReference type="InterPro" id="IPR036412">
    <property type="entry name" value="HAD-like_sf"/>
</dbReference>
<comment type="caution">
    <text evidence="15">The sequence shown here is derived from an EMBL/GenBank/DDBJ whole genome shotgun (WGS) entry which is preliminary data.</text>
</comment>
<keyword evidence="5" id="KW-0999">Mitochondrion inner membrane</keyword>
<keyword evidence="3 12" id="KW-0813">Transport</keyword>
<dbReference type="InterPro" id="IPR004274">
    <property type="entry name" value="FCP1_dom"/>
</dbReference>
<sequence length="411" mass="47828">MFSALRSRISCQNCWSISRSLKLFERQTIKINNRTFTFSALHFQQQKQTTNNNSSPPPPPSSSSSSSSSSPSKLSSLMGEHESKTPFIFSKTSPEPKYSKTQTDDEKHEREAKAAWDVRMLKYTGYFLGIWLFSTIGYVILVWGAPQIDENGNIIQDRYSNLPTWQQYIKRSFREVINYWQTIKDPTSDKLLPEPLPAPYQPKYTLVIEMSGILLHPEWAYNTGWRYKKRPGLDYFIKEIGYPVYEVVIYTKEAPWGAASVIENMDTDHRIMYRLFRENTRFLNGTHVKDLSCLNRDLKKIIFLDWDEKAYQLQPRNALHRLKQWNGEDDDRQLLHLASFLRMIAVSGVDDVRDVLDHYNQEPDPVEAFLIRQQKLLELEEQKKQQAAAAVNSSVKQSKGLFSGWTSSKRF</sequence>
<keyword evidence="18" id="KW-1185">Reference proteome</keyword>
<keyword evidence="7 12" id="KW-0809">Transit peptide</keyword>
<dbReference type="CDD" id="cd07521">
    <property type="entry name" value="HAD_FCP1-like"/>
    <property type="match status" value="1"/>
</dbReference>
<dbReference type="InterPro" id="IPR023214">
    <property type="entry name" value="HAD_sf"/>
</dbReference>
<dbReference type="Gene3D" id="3.40.50.1000">
    <property type="entry name" value="HAD superfamily/HAD-like"/>
    <property type="match status" value="1"/>
</dbReference>
<evidence type="ECO:0000256" key="7">
    <source>
        <dbReference type="ARBA" id="ARBA00022946"/>
    </source>
</evidence>
<keyword evidence="11 12" id="KW-0472">Membrane</keyword>
<organism evidence="15 17">
    <name type="scientific">Rotaria sordida</name>
    <dbReference type="NCBI Taxonomy" id="392033"/>
    <lineage>
        <taxon>Eukaryota</taxon>
        <taxon>Metazoa</taxon>
        <taxon>Spiralia</taxon>
        <taxon>Gnathifera</taxon>
        <taxon>Rotifera</taxon>
        <taxon>Eurotatoria</taxon>
        <taxon>Bdelloidea</taxon>
        <taxon>Philodinida</taxon>
        <taxon>Philodinidae</taxon>
        <taxon>Rotaria</taxon>
    </lineage>
</organism>
<dbReference type="SUPFAM" id="SSF56784">
    <property type="entry name" value="HAD-like"/>
    <property type="match status" value="1"/>
</dbReference>
<proteinExistence type="inferred from homology"/>
<evidence type="ECO:0000256" key="12">
    <source>
        <dbReference type="RuleBase" id="RU365079"/>
    </source>
</evidence>
<dbReference type="PROSITE" id="PS50969">
    <property type="entry name" value="FCP1"/>
    <property type="match status" value="1"/>
</dbReference>